<evidence type="ECO:0000313" key="2">
    <source>
        <dbReference type="EMBL" id="EYE91688.1"/>
    </source>
</evidence>
<reference evidence="3" key="1">
    <citation type="journal article" date="2014" name="Nat. Commun.">
        <title>Genomic adaptations of the halophilic Dead Sea filamentous fungus Eurotium rubrum.</title>
        <authorList>
            <person name="Kis-Papo T."/>
            <person name="Weig A.R."/>
            <person name="Riley R."/>
            <person name="Persoh D."/>
            <person name="Salamov A."/>
            <person name="Sun H."/>
            <person name="Lipzen A."/>
            <person name="Wasser S.P."/>
            <person name="Rambold G."/>
            <person name="Grigoriev I.V."/>
            <person name="Nevo E."/>
        </authorList>
    </citation>
    <scope>NUCLEOTIDE SEQUENCE [LARGE SCALE GENOMIC DNA]</scope>
    <source>
        <strain evidence="3">CBS 135680</strain>
    </source>
</reference>
<proteinExistence type="predicted"/>
<dbReference type="STRING" id="1388766.A0A017S3U2"/>
<dbReference type="EMBL" id="KK088442">
    <property type="protein sequence ID" value="EYE91688.1"/>
    <property type="molecule type" value="Genomic_DNA"/>
</dbReference>
<accession>A0A017S3U2</accession>
<evidence type="ECO:0000313" key="3">
    <source>
        <dbReference type="Proteomes" id="UP000019804"/>
    </source>
</evidence>
<dbReference type="GeneID" id="63694902"/>
<name>A0A017S3U2_ASPRC</name>
<sequence>MLSILAILALTSIGQSAFTPLKDGYPVISNKSTIANVEQLAGGHAGTYPPAPTLDVDDRTSWAVLAFSSLSTIALYNELIANITNHVPGYDISSHNESYIIQSLEFFVGAAEIQYYDAEWAVTGFNGSKVRPCEYDFPVTDFESAIDYAIRLSYIFIGHIPDMVQRTANNLGTGGANIIFNLAGWSSVYGQQNGWLRSLLGKPPSVQPVSTPAPRDFLYSFIYQTSVVPGSCPGASLPVQRYEPLVLTTEDVKDTQIEFEFTNKANVDVESNHSLVYLNGNIAPLTVPFNISSNHDNKVKVTADFPHDTWEMDGLTLVSVVKGIGNFSFPIDVANATLFGPALIVYN</sequence>
<protein>
    <submittedName>
        <fullName evidence="2">Uncharacterized protein</fullName>
    </submittedName>
</protein>
<feature type="chain" id="PRO_5001495671" evidence="1">
    <location>
        <begin position="17"/>
        <end position="347"/>
    </location>
</feature>
<keyword evidence="1" id="KW-0732">Signal</keyword>
<gene>
    <name evidence="2" type="ORF">EURHEDRAFT_389358</name>
</gene>
<feature type="signal peptide" evidence="1">
    <location>
        <begin position="1"/>
        <end position="16"/>
    </location>
</feature>
<dbReference type="HOGENOM" id="CLU_045147_0_0_1"/>
<dbReference type="AlphaFoldDB" id="A0A017S3U2"/>
<organism evidence="2 3">
    <name type="scientific">Aspergillus ruber (strain CBS 135680)</name>
    <dbReference type="NCBI Taxonomy" id="1388766"/>
    <lineage>
        <taxon>Eukaryota</taxon>
        <taxon>Fungi</taxon>
        <taxon>Dikarya</taxon>
        <taxon>Ascomycota</taxon>
        <taxon>Pezizomycotina</taxon>
        <taxon>Eurotiomycetes</taxon>
        <taxon>Eurotiomycetidae</taxon>
        <taxon>Eurotiales</taxon>
        <taxon>Aspergillaceae</taxon>
        <taxon>Aspergillus</taxon>
        <taxon>Aspergillus subgen. Aspergillus</taxon>
    </lineage>
</organism>
<keyword evidence="3" id="KW-1185">Reference proteome</keyword>
<dbReference type="Proteomes" id="UP000019804">
    <property type="component" value="Unassembled WGS sequence"/>
</dbReference>
<dbReference type="OrthoDB" id="5293813at2759"/>
<dbReference type="RefSeq" id="XP_040635378.1">
    <property type="nucleotide sequence ID" value="XM_040779778.1"/>
</dbReference>
<evidence type="ECO:0000256" key="1">
    <source>
        <dbReference type="SAM" id="SignalP"/>
    </source>
</evidence>